<evidence type="ECO:0000256" key="1">
    <source>
        <dbReference type="ARBA" id="ARBA00022574"/>
    </source>
</evidence>
<accession>A0ABR2K2W2</accession>
<dbReference type="Pfam" id="PF21032">
    <property type="entry name" value="PROPPIN"/>
    <property type="match status" value="1"/>
</dbReference>
<evidence type="ECO:0000313" key="4">
    <source>
        <dbReference type="EMBL" id="KAK8885445.1"/>
    </source>
</evidence>
<dbReference type="PANTHER" id="PTHR11227">
    <property type="entry name" value="WD-REPEAT PROTEIN INTERACTING WITH PHOSPHOINOSIDES WIPI -RELATED"/>
    <property type="match status" value="1"/>
</dbReference>
<gene>
    <name evidence="4" type="ORF">M9Y10_040893</name>
</gene>
<organism evidence="4 5">
    <name type="scientific">Tritrichomonas musculus</name>
    <dbReference type="NCBI Taxonomy" id="1915356"/>
    <lineage>
        <taxon>Eukaryota</taxon>
        <taxon>Metamonada</taxon>
        <taxon>Parabasalia</taxon>
        <taxon>Tritrichomonadida</taxon>
        <taxon>Tritrichomonadidae</taxon>
        <taxon>Tritrichomonas</taxon>
    </lineage>
</organism>
<sequence length="341" mass="38674">MFSPLRSLFINDDQQTVTCVLPSQYSIFSVNPFELKYSKANFGFSLGSAVTCQGYRFIAFSGLPADPEFDTRQVCIFDHDKIEKEPKDEKKPNNPIIFLHKFDIHILSMRITPQYLIVAFHHHIEIWDINLNKPLQQISIGLNVHAPCDVTNDYYLLATAGRELYNCNLYLLNEQKQFSIRAADETVSLVKFSRTPGFLATTSLDGKIVRVFDTSQISDNNSANNSCIGKFKRGNMASVIHSIDFSPNNKFMAIVSQNGTIHFFDLRNKTPSQNPPTFRSTHKISLGQQDLAYILWQTPSLIIALTMMGMMISIAVDDETCHEVGREQLMFLPNLCDEVEV</sequence>
<proteinExistence type="inferred from homology"/>
<reference evidence="4 5" key="1">
    <citation type="submission" date="2024-04" db="EMBL/GenBank/DDBJ databases">
        <title>Tritrichomonas musculus Genome.</title>
        <authorList>
            <person name="Alves-Ferreira E."/>
            <person name="Grigg M."/>
            <person name="Lorenzi H."/>
            <person name="Galac M."/>
        </authorList>
    </citation>
    <scope>NUCLEOTIDE SEQUENCE [LARGE SCALE GENOMIC DNA]</scope>
    <source>
        <strain evidence="4 5">EAF2021</strain>
    </source>
</reference>
<comment type="caution">
    <text evidence="4">The sequence shown here is derived from an EMBL/GenBank/DDBJ whole genome shotgun (WGS) entry which is preliminary data.</text>
</comment>
<dbReference type="Proteomes" id="UP001470230">
    <property type="component" value="Unassembled WGS sequence"/>
</dbReference>
<dbReference type="InterPro" id="IPR001680">
    <property type="entry name" value="WD40_rpt"/>
</dbReference>
<protein>
    <submittedName>
        <fullName evidence="4">WD repeat domain phosphoinositide-interacting protein 3</fullName>
    </submittedName>
</protein>
<keyword evidence="5" id="KW-1185">Reference proteome</keyword>
<dbReference type="InterPro" id="IPR015943">
    <property type="entry name" value="WD40/YVTN_repeat-like_dom_sf"/>
</dbReference>
<evidence type="ECO:0000256" key="3">
    <source>
        <dbReference type="ARBA" id="ARBA00025740"/>
    </source>
</evidence>
<dbReference type="Gene3D" id="2.130.10.10">
    <property type="entry name" value="YVTN repeat-like/Quinoprotein amine dehydrogenase"/>
    <property type="match status" value="1"/>
</dbReference>
<keyword evidence="2" id="KW-0677">Repeat</keyword>
<comment type="similarity">
    <text evidence="3">Belongs to the WD repeat PROPPIN family.</text>
</comment>
<name>A0ABR2K2W2_9EUKA</name>
<dbReference type="EMBL" id="JAPFFF010000007">
    <property type="protein sequence ID" value="KAK8885445.1"/>
    <property type="molecule type" value="Genomic_DNA"/>
</dbReference>
<evidence type="ECO:0000313" key="5">
    <source>
        <dbReference type="Proteomes" id="UP001470230"/>
    </source>
</evidence>
<dbReference type="SMART" id="SM00320">
    <property type="entry name" value="WD40"/>
    <property type="match status" value="2"/>
</dbReference>
<keyword evidence="1" id="KW-0853">WD repeat</keyword>
<evidence type="ECO:0000256" key="2">
    <source>
        <dbReference type="ARBA" id="ARBA00022737"/>
    </source>
</evidence>
<dbReference type="InterPro" id="IPR048720">
    <property type="entry name" value="PROPPIN"/>
</dbReference>
<dbReference type="SUPFAM" id="SSF50978">
    <property type="entry name" value="WD40 repeat-like"/>
    <property type="match status" value="1"/>
</dbReference>
<dbReference type="InterPro" id="IPR036322">
    <property type="entry name" value="WD40_repeat_dom_sf"/>
</dbReference>